<keyword evidence="8" id="KW-1185">Reference proteome</keyword>
<evidence type="ECO:0000313" key="8">
    <source>
        <dbReference type="Proteomes" id="UP000593562"/>
    </source>
</evidence>
<dbReference type="Pfam" id="PF00010">
    <property type="entry name" value="HLH"/>
    <property type="match status" value="1"/>
</dbReference>
<feature type="region of interest" description="Disordered" evidence="5">
    <location>
        <begin position="405"/>
        <end position="474"/>
    </location>
</feature>
<dbReference type="OrthoDB" id="690068at2759"/>
<dbReference type="InterPro" id="IPR036638">
    <property type="entry name" value="HLH_DNA-bd_sf"/>
</dbReference>
<evidence type="ECO:0000256" key="1">
    <source>
        <dbReference type="ARBA" id="ARBA00004123"/>
    </source>
</evidence>
<dbReference type="InterPro" id="IPR011598">
    <property type="entry name" value="bHLH_dom"/>
</dbReference>
<dbReference type="FunCoup" id="A0A7J7D0T9">
    <property type="interactions" value="353"/>
</dbReference>
<feature type="domain" description="BHLH" evidence="6">
    <location>
        <begin position="466"/>
        <end position="515"/>
    </location>
</feature>
<dbReference type="Proteomes" id="UP000593562">
    <property type="component" value="Unassembled WGS sequence"/>
</dbReference>
<dbReference type="Gene3D" id="4.10.280.10">
    <property type="entry name" value="Helix-loop-helix DNA-binding domain"/>
    <property type="match status" value="1"/>
</dbReference>
<dbReference type="FunFam" id="4.10.280.10:FF:000004">
    <property type="entry name" value="Basic helix-loop-helix transcription factor"/>
    <property type="match status" value="1"/>
</dbReference>
<feature type="compositionally biased region" description="Polar residues" evidence="5">
    <location>
        <begin position="405"/>
        <end position="416"/>
    </location>
</feature>
<evidence type="ECO:0000313" key="7">
    <source>
        <dbReference type="EMBL" id="KAF5739930.1"/>
    </source>
</evidence>
<accession>A0A7J7D0T9</accession>
<dbReference type="GO" id="GO:0005634">
    <property type="term" value="C:nucleus"/>
    <property type="evidence" value="ECO:0007669"/>
    <property type="project" value="UniProtKB-SubCell"/>
</dbReference>
<organism evidence="7 8">
    <name type="scientific">Tripterygium wilfordii</name>
    <name type="common">Thunder God vine</name>
    <dbReference type="NCBI Taxonomy" id="458696"/>
    <lineage>
        <taxon>Eukaryota</taxon>
        <taxon>Viridiplantae</taxon>
        <taxon>Streptophyta</taxon>
        <taxon>Embryophyta</taxon>
        <taxon>Tracheophyta</taxon>
        <taxon>Spermatophyta</taxon>
        <taxon>Magnoliopsida</taxon>
        <taxon>eudicotyledons</taxon>
        <taxon>Gunneridae</taxon>
        <taxon>Pentapetalae</taxon>
        <taxon>rosids</taxon>
        <taxon>fabids</taxon>
        <taxon>Celastrales</taxon>
        <taxon>Celastraceae</taxon>
        <taxon>Tripterygium</taxon>
    </lineage>
</organism>
<dbReference type="PANTHER" id="PTHR46807">
    <property type="entry name" value="TRANSCRIPTION FACTOR PIF3"/>
    <property type="match status" value="1"/>
</dbReference>
<keyword evidence="3" id="KW-0804">Transcription</keyword>
<feature type="region of interest" description="Disordered" evidence="5">
    <location>
        <begin position="186"/>
        <end position="226"/>
    </location>
</feature>
<keyword evidence="2" id="KW-0805">Transcription regulation</keyword>
<sequence>MPLSELYRMASGKIDSSQEKNPSCSTELSFIPENDFVELVWENGQIMVQGHSNRARRAPICGSLPSHRLQSHIPRTRYKEIGNGTSTIKIGNFGTMDSVVNEIPISVPSGEIGLNQDDDVVPWLNYSIDGSLQHDYCSDFLPELSGVTVNEQSLDRRSVASQLIRDSHAVPLHCLEQESVSKVAMAGGREDNRPRSSASRLYPSSSQSQQCQISSSHLRSKTSDNFDNMSNATHNVICGDSVRVSTSAGGFASSKMQREDPALPTSSSGYMNFSHFLRPATSFKASIRNIGGRASSGVSSLERMGSNEKVSVSSSSNPTESNLNDFCGSSRRRINPPCQPLTIPSKVDTTPMEAKLLQEVHPAELLEAIQHGDASKNGEKAMQALNESANKAQTNGEKNIEPLVASSSVCSGNSVEKTSDDRAHDLKRKCRDTEESEGPSEEVEEESVGVKRPVPARGGTGSKRSRAAEVHNLSERRRRDRINEKMRALQELIPNCNKVDKASMLDEAIEYLKTLQLQVQIMSMGAGLYMPPMMFPPAMPHMHAAHMAHFSPMAIGMGVGMGMPDLSAGSSGCPMIQVPSSQGAQSPVSPMPGATAFHGMTGRNLQLYGLPGQGLPMMMPCSPLYPLSGGAVMKRPVGPDASGTVGPIQNLDPGSCSKDARQNINPQPQVMENIVANSSMNQASKQDQFVFSLIAERLRIVCSFSPNKDYGVNEYLLGQVGKSLLLFPFPAWLKKIFSYQCLCI</sequence>
<protein>
    <submittedName>
        <fullName evidence="7">Phytochrome interacting factor 3 putative isoform 1</fullName>
    </submittedName>
</protein>
<feature type="compositionally biased region" description="Low complexity" evidence="5">
    <location>
        <begin position="307"/>
        <end position="322"/>
    </location>
</feature>
<name>A0A7J7D0T9_TRIWF</name>
<gene>
    <name evidence="7" type="ORF">HS088_TW12G01144</name>
</gene>
<dbReference type="SMART" id="SM00353">
    <property type="entry name" value="HLH"/>
    <property type="match status" value="1"/>
</dbReference>
<feature type="compositionally biased region" description="Low complexity" evidence="5">
    <location>
        <begin position="195"/>
        <end position="216"/>
    </location>
</feature>
<dbReference type="GO" id="GO:0010017">
    <property type="term" value="P:red or far-red light signaling pathway"/>
    <property type="evidence" value="ECO:0007669"/>
    <property type="project" value="UniProtKB-ARBA"/>
</dbReference>
<dbReference type="AlphaFoldDB" id="A0A7J7D0T9"/>
<reference evidence="7 8" key="1">
    <citation type="journal article" date="2020" name="Nat. Commun.">
        <title>Genome of Tripterygium wilfordii and identification of cytochrome P450 involved in triptolide biosynthesis.</title>
        <authorList>
            <person name="Tu L."/>
            <person name="Su P."/>
            <person name="Zhang Z."/>
            <person name="Gao L."/>
            <person name="Wang J."/>
            <person name="Hu T."/>
            <person name="Zhou J."/>
            <person name="Zhang Y."/>
            <person name="Zhao Y."/>
            <person name="Liu Y."/>
            <person name="Song Y."/>
            <person name="Tong Y."/>
            <person name="Lu Y."/>
            <person name="Yang J."/>
            <person name="Xu C."/>
            <person name="Jia M."/>
            <person name="Peters R.J."/>
            <person name="Huang L."/>
            <person name="Gao W."/>
        </authorList>
    </citation>
    <scope>NUCLEOTIDE SEQUENCE [LARGE SCALE GENOMIC DNA]</scope>
    <source>
        <strain evidence="8">cv. XIE 37</strain>
        <tissue evidence="7">Leaf</tissue>
    </source>
</reference>
<feature type="region of interest" description="Disordered" evidence="5">
    <location>
        <begin position="294"/>
        <end position="322"/>
    </location>
</feature>
<comment type="caution">
    <text evidence="7">The sequence shown here is derived from an EMBL/GenBank/DDBJ whole genome shotgun (WGS) entry which is preliminary data.</text>
</comment>
<evidence type="ECO:0000256" key="5">
    <source>
        <dbReference type="SAM" id="MobiDB-lite"/>
    </source>
</evidence>
<dbReference type="EMBL" id="JAAARO010000012">
    <property type="protein sequence ID" value="KAF5739930.1"/>
    <property type="molecule type" value="Genomic_DNA"/>
</dbReference>
<feature type="compositionally biased region" description="Acidic residues" evidence="5">
    <location>
        <begin position="434"/>
        <end position="447"/>
    </location>
</feature>
<dbReference type="InParanoid" id="A0A7J7D0T9"/>
<evidence type="ECO:0000259" key="6">
    <source>
        <dbReference type="PROSITE" id="PS50888"/>
    </source>
</evidence>
<dbReference type="PANTHER" id="PTHR46807:SF1">
    <property type="entry name" value="TRANSCRIPTION FACTOR PIF3"/>
    <property type="match status" value="1"/>
</dbReference>
<dbReference type="GO" id="GO:0003700">
    <property type="term" value="F:DNA-binding transcription factor activity"/>
    <property type="evidence" value="ECO:0007669"/>
    <property type="project" value="InterPro"/>
</dbReference>
<dbReference type="SUPFAM" id="SSF47459">
    <property type="entry name" value="HLH, helix-loop-helix DNA-binding domain"/>
    <property type="match status" value="1"/>
</dbReference>
<dbReference type="GO" id="GO:0046983">
    <property type="term" value="F:protein dimerization activity"/>
    <property type="evidence" value="ECO:0007669"/>
    <property type="project" value="InterPro"/>
</dbReference>
<evidence type="ECO:0000256" key="3">
    <source>
        <dbReference type="ARBA" id="ARBA00023163"/>
    </source>
</evidence>
<comment type="subcellular location">
    <subcellularLocation>
        <location evidence="1">Nucleus</location>
    </subcellularLocation>
</comment>
<dbReference type="InterPro" id="IPR044273">
    <property type="entry name" value="PIF3-like"/>
</dbReference>
<proteinExistence type="predicted"/>
<dbReference type="CDD" id="cd11445">
    <property type="entry name" value="bHLH_AtPIF_like"/>
    <property type="match status" value="1"/>
</dbReference>
<dbReference type="InterPro" id="IPR047265">
    <property type="entry name" value="PIF1-like_bHLH"/>
</dbReference>
<evidence type="ECO:0000256" key="2">
    <source>
        <dbReference type="ARBA" id="ARBA00023015"/>
    </source>
</evidence>
<evidence type="ECO:0000256" key="4">
    <source>
        <dbReference type="ARBA" id="ARBA00023242"/>
    </source>
</evidence>
<keyword evidence="4" id="KW-0539">Nucleus</keyword>
<dbReference type="PROSITE" id="PS50888">
    <property type="entry name" value="BHLH"/>
    <property type="match status" value="1"/>
</dbReference>